<sequence>MGLKRLFGYFPVSDAAAKVYYSENRLHNPNRKNLSRTLPIFKINKINSNLVIWYTLVFESLAALSLYTSRQVSDSAQLAAGSPETSRLTIHGSRQHHGGLSGKCQNSTNGTGNLGARQNRSAGHISNIRFNTQPKHSPPSSPANRRLDPHPPADRPYNIL</sequence>
<reference evidence="2 3" key="1">
    <citation type="submission" date="2021-05" db="EMBL/GenBank/DDBJ databases">
        <title>Lytic bacteriophages targeting P. aeruginosa isolated from hospital wastewater.</title>
        <authorList>
            <person name="Nordstrom H.R."/>
            <person name="Evans D.R."/>
            <person name="Finney A.G."/>
            <person name="Westbrook K.J."/>
            <person name="Yassin M.H."/>
            <person name="Doi Y."/>
            <person name="Van Tyne D."/>
        </authorList>
    </citation>
    <scope>NUCLEOTIDE SEQUENCE [LARGE SCALE GENOMIC DNA]</scope>
</reference>
<feature type="region of interest" description="Disordered" evidence="1">
    <location>
        <begin position="91"/>
        <end position="160"/>
    </location>
</feature>
<dbReference type="EMBL" id="MZ089736">
    <property type="protein sequence ID" value="QVJ13136.1"/>
    <property type="molecule type" value="Genomic_DNA"/>
</dbReference>
<feature type="compositionally biased region" description="Polar residues" evidence="1">
    <location>
        <begin position="103"/>
        <end position="121"/>
    </location>
</feature>
<accession>A0AAE7UVA9</accession>
<organism evidence="2 3">
    <name type="scientific">Pseudomonas phage PSA25</name>
    <dbReference type="NCBI Taxonomy" id="2833439"/>
    <lineage>
        <taxon>Viruses</taxon>
        <taxon>Duplodnaviria</taxon>
        <taxon>Heunggongvirae</taxon>
        <taxon>Uroviricota</taxon>
        <taxon>Caudoviricetes</taxon>
        <taxon>Lindbergviridae</taxon>
        <taxon>Pbunavirus</taxon>
        <taxon>Pbunavirus PSA25</taxon>
    </lineage>
</organism>
<name>A0AAE7UVA9_9CAUD</name>
<evidence type="ECO:0000256" key="1">
    <source>
        <dbReference type="SAM" id="MobiDB-lite"/>
    </source>
</evidence>
<evidence type="ECO:0000313" key="2">
    <source>
        <dbReference type="EMBL" id="QVJ13136.1"/>
    </source>
</evidence>
<keyword evidence="3" id="KW-1185">Reference proteome</keyword>
<protein>
    <submittedName>
        <fullName evidence="2">Uncharacterized protein</fullName>
    </submittedName>
</protein>
<evidence type="ECO:0000313" key="3">
    <source>
        <dbReference type="Proteomes" id="UP000827363"/>
    </source>
</evidence>
<proteinExistence type="predicted"/>
<dbReference type="Proteomes" id="UP000827363">
    <property type="component" value="Segment"/>
</dbReference>